<protein>
    <submittedName>
        <fullName evidence="1">Uncharacterized protein</fullName>
    </submittedName>
</protein>
<gene>
    <name evidence="1" type="ORF">QQ020_03180</name>
</gene>
<sequence>MKKEKFLDTIPPRQRKLYSLNLLMAQLKELKQQHAAEESEQDGALSPCRSVPYNTKLFFTYGLYKPISTTLNESIWKSIEENRNS</sequence>
<dbReference type="RefSeq" id="WP_346756365.1">
    <property type="nucleotide sequence ID" value="NZ_JAUJEB010000001.1"/>
</dbReference>
<evidence type="ECO:0000313" key="1">
    <source>
        <dbReference type="EMBL" id="MDN5211029.1"/>
    </source>
</evidence>
<keyword evidence="2" id="KW-1185">Reference proteome</keyword>
<dbReference type="EMBL" id="JAUJEB010000001">
    <property type="protein sequence ID" value="MDN5211029.1"/>
    <property type="molecule type" value="Genomic_DNA"/>
</dbReference>
<name>A0ABT8KZW3_9BACT</name>
<reference evidence="1" key="1">
    <citation type="submission" date="2023-06" db="EMBL/GenBank/DDBJ databases">
        <title>Genomic of Agaribacillus aureum.</title>
        <authorList>
            <person name="Wang G."/>
        </authorList>
    </citation>
    <scope>NUCLEOTIDE SEQUENCE</scope>
    <source>
        <strain evidence="1">BMA12</strain>
    </source>
</reference>
<dbReference type="Proteomes" id="UP001172083">
    <property type="component" value="Unassembled WGS sequence"/>
</dbReference>
<proteinExistence type="predicted"/>
<evidence type="ECO:0000313" key="2">
    <source>
        <dbReference type="Proteomes" id="UP001172083"/>
    </source>
</evidence>
<comment type="caution">
    <text evidence="1">The sequence shown here is derived from an EMBL/GenBank/DDBJ whole genome shotgun (WGS) entry which is preliminary data.</text>
</comment>
<organism evidence="1 2">
    <name type="scientific">Agaribacillus aureus</name>
    <dbReference type="NCBI Taxonomy" id="3051825"/>
    <lineage>
        <taxon>Bacteria</taxon>
        <taxon>Pseudomonadati</taxon>
        <taxon>Bacteroidota</taxon>
        <taxon>Cytophagia</taxon>
        <taxon>Cytophagales</taxon>
        <taxon>Splendidivirgaceae</taxon>
        <taxon>Agaribacillus</taxon>
    </lineage>
</organism>
<accession>A0ABT8KZW3</accession>